<evidence type="ECO:0000256" key="2">
    <source>
        <dbReference type="ARBA" id="ARBA00009142"/>
    </source>
</evidence>
<evidence type="ECO:0000256" key="7">
    <source>
        <dbReference type="SAM" id="MobiDB-lite"/>
    </source>
</evidence>
<name>A0A9X2B2D2_9CORY</name>
<evidence type="ECO:0000256" key="4">
    <source>
        <dbReference type="ARBA" id="ARBA00022989"/>
    </source>
</evidence>
<evidence type="ECO:0000256" key="6">
    <source>
        <dbReference type="RuleBase" id="RU363041"/>
    </source>
</evidence>
<comment type="caution">
    <text evidence="8">The sequence shown here is derived from an EMBL/GenBank/DDBJ whole genome shotgun (WGS) entry which is preliminary data.</text>
</comment>
<feature type="transmembrane region" description="Helical" evidence="6">
    <location>
        <begin position="101"/>
        <end position="120"/>
    </location>
</feature>
<evidence type="ECO:0000256" key="5">
    <source>
        <dbReference type="ARBA" id="ARBA00023136"/>
    </source>
</evidence>
<comment type="subcellular location">
    <subcellularLocation>
        <location evidence="6">Cell membrane</location>
        <topology evidence="6">Multi-pass membrane protein</topology>
    </subcellularLocation>
    <subcellularLocation>
        <location evidence="1">Membrane</location>
        <topology evidence="1">Multi-pass membrane protein</topology>
    </subcellularLocation>
</comment>
<sequence length="327" mass="33131">MKLLLFALAGLMAQLVDGALGMAFGVTATTMLILSGTAPAQASAAVHFAEVGTTLFSGVAHWRLNNVHWPTVVFLGIPGAVGAFFGATVLAGLSAESAEPVVSALLLMLGAYVLVRSILVPWKKREQATDAPASSSRRSRLGLVALGLGGGFLDASGGGGWGPVTTSTLMSVGRSEPRKIIGTVNTAEFLVAVAASAGFIIGLERVHESWQPVLGLLIGGLVAAPIAAWIVTVVKPDILGTVVGAVLVALNGVRVSASLGWVGVALAVTVVALCLVAVVRGLRMRRAARGAEEPGQDVGQDAGQDAGQAPDDETGQVVIAVERPGGP</sequence>
<protein>
    <recommendedName>
        <fullName evidence="6">Probable membrane transporter protein</fullName>
    </recommendedName>
</protein>
<organism evidence="8 9">
    <name type="scientific">Corynebacterium kalidii</name>
    <dbReference type="NCBI Taxonomy" id="2931982"/>
    <lineage>
        <taxon>Bacteria</taxon>
        <taxon>Bacillati</taxon>
        <taxon>Actinomycetota</taxon>
        <taxon>Actinomycetes</taxon>
        <taxon>Mycobacteriales</taxon>
        <taxon>Corynebacteriaceae</taxon>
        <taxon>Corynebacterium</taxon>
    </lineage>
</organism>
<dbReference type="InterPro" id="IPR051598">
    <property type="entry name" value="TSUP/Inactive_protease-like"/>
</dbReference>
<keyword evidence="9" id="KW-1185">Reference proteome</keyword>
<dbReference type="EMBL" id="JALIEA010000016">
    <property type="protein sequence ID" value="MCJ7859004.1"/>
    <property type="molecule type" value="Genomic_DNA"/>
</dbReference>
<reference evidence="8" key="1">
    <citation type="submission" date="2022-04" db="EMBL/GenBank/DDBJ databases">
        <title>Corynebacterium kalidii LD5P10.</title>
        <authorList>
            <person name="Sun J.Q."/>
        </authorList>
    </citation>
    <scope>NUCLEOTIDE SEQUENCE</scope>
    <source>
        <strain evidence="8">LD5P10</strain>
    </source>
</reference>
<feature type="transmembrane region" description="Helical" evidence="6">
    <location>
        <begin position="259"/>
        <end position="279"/>
    </location>
</feature>
<evidence type="ECO:0000313" key="8">
    <source>
        <dbReference type="EMBL" id="MCJ7859004.1"/>
    </source>
</evidence>
<feature type="transmembrane region" description="Helical" evidence="6">
    <location>
        <begin position="72"/>
        <end position="95"/>
    </location>
</feature>
<keyword evidence="5 6" id="KW-0472">Membrane</keyword>
<evidence type="ECO:0000313" key="9">
    <source>
        <dbReference type="Proteomes" id="UP001139207"/>
    </source>
</evidence>
<dbReference type="GO" id="GO:0005886">
    <property type="term" value="C:plasma membrane"/>
    <property type="evidence" value="ECO:0007669"/>
    <property type="project" value="UniProtKB-SubCell"/>
</dbReference>
<dbReference type="RefSeq" id="WP_244804738.1">
    <property type="nucleotide sequence ID" value="NZ_JALIEA010000016.1"/>
</dbReference>
<keyword evidence="6" id="KW-1003">Cell membrane</keyword>
<gene>
    <name evidence="8" type="ORF">MUN33_09830</name>
</gene>
<dbReference type="InterPro" id="IPR002781">
    <property type="entry name" value="TM_pro_TauE-like"/>
</dbReference>
<feature type="transmembrane region" description="Helical" evidence="6">
    <location>
        <begin position="213"/>
        <end position="234"/>
    </location>
</feature>
<comment type="similarity">
    <text evidence="2 6">Belongs to the 4-toluene sulfonate uptake permease (TSUP) (TC 2.A.102) family.</text>
</comment>
<dbReference type="Pfam" id="PF01925">
    <property type="entry name" value="TauE"/>
    <property type="match status" value="1"/>
</dbReference>
<feature type="transmembrane region" description="Helical" evidence="6">
    <location>
        <begin position="42"/>
        <end position="60"/>
    </location>
</feature>
<evidence type="ECO:0000256" key="3">
    <source>
        <dbReference type="ARBA" id="ARBA00022692"/>
    </source>
</evidence>
<accession>A0A9X2B2D2</accession>
<feature type="region of interest" description="Disordered" evidence="7">
    <location>
        <begin position="290"/>
        <end position="316"/>
    </location>
</feature>
<evidence type="ECO:0000256" key="1">
    <source>
        <dbReference type="ARBA" id="ARBA00004141"/>
    </source>
</evidence>
<keyword evidence="3 6" id="KW-0812">Transmembrane</keyword>
<feature type="transmembrane region" description="Helical" evidence="6">
    <location>
        <begin position="141"/>
        <end position="160"/>
    </location>
</feature>
<dbReference type="PANTHER" id="PTHR43701">
    <property type="entry name" value="MEMBRANE TRANSPORTER PROTEIN MJ0441-RELATED"/>
    <property type="match status" value="1"/>
</dbReference>
<dbReference type="PANTHER" id="PTHR43701:SF12">
    <property type="entry name" value="MEMBRANE TRANSPORTER PROTEIN YTNM-RELATED"/>
    <property type="match status" value="1"/>
</dbReference>
<dbReference type="AlphaFoldDB" id="A0A9X2B2D2"/>
<keyword evidence="4 6" id="KW-1133">Transmembrane helix</keyword>
<proteinExistence type="inferred from homology"/>
<dbReference type="Proteomes" id="UP001139207">
    <property type="component" value="Unassembled WGS sequence"/>
</dbReference>
<feature type="compositionally biased region" description="Low complexity" evidence="7">
    <location>
        <begin position="296"/>
        <end position="309"/>
    </location>
</feature>
<feature type="transmembrane region" description="Helical" evidence="6">
    <location>
        <begin position="180"/>
        <end position="201"/>
    </location>
</feature>